<dbReference type="Pfam" id="PF09723">
    <property type="entry name" value="Zn_ribbon_8"/>
    <property type="match status" value="1"/>
</dbReference>
<dbReference type="PANTHER" id="PTHR34404:SF3">
    <property type="entry name" value="REGULATORY PROTEIN, FMDB FAMILY"/>
    <property type="match status" value="1"/>
</dbReference>
<dbReference type="InterPro" id="IPR013429">
    <property type="entry name" value="Regulatory_FmdB_Zinc_ribbon"/>
</dbReference>
<evidence type="ECO:0000313" key="3">
    <source>
        <dbReference type="Proteomes" id="UP001594351"/>
    </source>
</evidence>
<organism evidence="2 3">
    <name type="scientific">candidate division CSSED10-310 bacterium</name>
    <dbReference type="NCBI Taxonomy" id="2855610"/>
    <lineage>
        <taxon>Bacteria</taxon>
        <taxon>Bacteria division CSSED10-310</taxon>
    </lineage>
</organism>
<dbReference type="NCBIfam" id="TIGR02605">
    <property type="entry name" value="CxxC_CxxC_SSSS"/>
    <property type="match status" value="1"/>
</dbReference>
<protein>
    <submittedName>
        <fullName evidence="2">FmdB family zinc ribbon protein</fullName>
    </submittedName>
</protein>
<gene>
    <name evidence="2" type="ORF">ACFL27_12185</name>
</gene>
<comment type="caution">
    <text evidence="2">The sequence shown here is derived from an EMBL/GenBank/DDBJ whole genome shotgun (WGS) entry which is preliminary data.</text>
</comment>
<dbReference type="Proteomes" id="UP001594351">
    <property type="component" value="Unassembled WGS sequence"/>
</dbReference>
<feature type="domain" description="Putative regulatory protein FmdB zinc ribbon" evidence="1">
    <location>
        <begin position="1"/>
        <end position="41"/>
    </location>
</feature>
<evidence type="ECO:0000313" key="2">
    <source>
        <dbReference type="EMBL" id="MFC1850945.1"/>
    </source>
</evidence>
<dbReference type="PANTHER" id="PTHR34404">
    <property type="entry name" value="REGULATORY PROTEIN, FMDB FAMILY"/>
    <property type="match status" value="1"/>
</dbReference>
<sequence length="84" mass="9388">MPTYEYRCSGCGFRFERFQKMSDEPVKNCPLCSESVEKIIGAGSGFIIKGASARSQERGYEKDSCQRETPCCGRETRCDTPPCS</sequence>
<proteinExistence type="predicted"/>
<dbReference type="EMBL" id="JBHPBY010000137">
    <property type="protein sequence ID" value="MFC1850945.1"/>
    <property type="molecule type" value="Genomic_DNA"/>
</dbReference>
<name>A0ABV6YXM7_UNCC1</name>
<evidence type="ECO:0000259" key="1">
    <source>
        <dbReference type="SMART" id="SM00834"/>
    </source>
</evidence>
<accession>A0ABV6YXM7</accession>
<dbReference type="SMART" id="SM00834">
    <property type="entry name" value="CxxC_CXXC_SSSS"/>
    <property type="match status" value="1"/>
</dbReference>
<reference evidence="2 3" key="1">
    <citation type="submission" date="2024-09" db="EMBL/GenBank/DDBJ databases">
        <title>Laminarin stimulates single cell rates of sulfate reduction while oxygen inhibits transcriptomic activity in coastal marine sediment.</title>
        <authorList>
            <person name="Lindsay M."/>
            <person name="Orcutt B."/>
            <person name="Emerson D."/>
            <person name="Stepanauskas R."/>
            <person name="D'Angelo T."/>
        </authorList>
    </citation>
    <scope>NUCLEOTIDE SEQUENCE [LARGE SCALE GENOMIC DNA]</scope>
    <source>
        <strain evidence="2">SAG AM-311-K15</strain>
    </source>
</reference>
<keyword evidence="3" id="KW-1185">Reference proteome</keyword>